<dbReference type="OMA" id="NGYNPFE"/>
<dbReference type="InterPro" id="IPR053010">
    <property type="entry name" value="SET_SmydA-8"/>
</dbReference>
<evidence type="ECO:0000313" key="12">
    <source>
        <dbReference type="Proteomes" id="UP000516480"/>
    </source>
</evidence>
<accession>A0A113RZF3</accession>
<dbReference type="Proteomes" id="UP000220214">
    <property type="component" value="Chromosome 11"/>
</dbReference>
<dbReference type="Proteomes" id="UP000069549">
    <property type="component" value="Chromosome 11"/>
</dbReference>
<dbReference type="InterPro" id="IPR002110">
    <property type="entry name" value="Ankyrin_rpt"/>
</dbReference>
<dbReference type="CDD" id="cd20071">
    <property type="entry name" value="SET_SMYD"/>
    <property type="match status" value="1"/>
</dbReference>
<proteinExistence type="predicted"/>
<feature type="compositionally biased region" description="Polar residues" evidence="2">
    <location>
        <begin position="590"/>
        <end position="602"/>
    </location>
</feature>
<feature type="compositionally biased region" description="Basic and acidic residues" evidence="2">
    <location>
        <begin position="1623"/>
        <end position="1633"/>
    </location>
</feature>
<dbReference type="PROSITE" id="PS50297">
    <property type="entry name" value="ANK_REP_REGION"/>
    <property type="match status" value="2"/>
</dbReference>
<keyword evidence="1" id="KW-0040">ANK repeat</keyword>
<sequence length="1653" mass="192652">MHHDIPYNDKQKHEQKYNRENMNINQKNELLEIVNEIPKLYEDKKNEIISSLIYSYIHKYPKSIESYERFINFYIQIKNYKSALNLLYAVIYLDKDNKKFIELMKKCEEKLVSKICKIPAIYKSQISYPEKMGLYRDRQHIINSLNNETIAMYGQNGPHHYMNDNTTEPVLSEDIFNNKIHIVKQGKHYIALAKHNVEPGEIIFQEKPYMLTQHVFSNNYTYSTCYHCLKERNVSEKSYACPINPHDCPYIFCNWKCLINNIKVHEIECSILPIIYAASKESGIMYYTVLHIFRVLIKTRIERNYNNRKYNILNDIFSVYSYYNVVKENQKNIFKSFNILANRIVLEFPSSFYLYLKQNELVEFMLIIWQYSPFIKYYSPSSILQNINPEITFGLVYSPILSKLHHSCIPTCSYYYDENGMLTIRAICKIPEGGKLCINILPDQYLPLKIRKSFKGIPRVFACDCIRCSDPTENNLHLRSMKCPKCVIGYIYPIKTEALVEALKLHWYDQEMNNTISNDSENPNELDIIHNEENMIFQKNISLNSFLKFSKQSEGNINGSNSAYDNKNGKNISQNKAKDMKNSSEINKKSIGQSSSKNSHTHYLNEEKKKKICSNLEKEIERWICSNCGNLSLKGNKKCVKLENKIYLLYNEAENNYIKGNVITARNQLLKLSNEFFNIFHPNHYIIFNVNVLLAGLLRHDPNKQVFDSLIFFRKAIIAADNVLPPCSLEKIHLYACLAHYTFNCSNISKLYNKGFGWSSKFIFDPMYASIWNSYTITGYKSTLTILLLQKLRTYSISMNKFTPHMDIELHINRKDEFSDFYRKVTRNKNESFKQIKQVAKNDPFYPIYMACQCMDINFEENKYFVNIFKSFKNIYYLGNGLNALCLASAFGNVNLVKVLLKLNYSLFFKNELNINALLHMASSYLPDEQDAYHSNYYYTLLKEIELQHVELELFEKDYFGDINTASNDPYNQNFEKKHNYMNPYNFKNNIENPVPFDLLLDDEFVYGEKSKDMDNRQKNILILFISHLYNVQKKKKKIYKRNLKFNKKIMANQAYNFISKSEASNTSSSDKESESDVSSIKIDEYHNKYNHLRVIKNHEDASSDINRRSNDIYRRKSARKKKMKNLSYNGNKVLTNLSEEENIGDLNNSKSHRNNDDSDNNNINNNSKFNRSLKSLENIDELSINGKKKKQNSEKKFKNEINEYSGSSNSSTFDKNSSINSQNGFEKHYYDEYNIDIESTSETSEYVLNNKMNNYFCEKLLIQSVSHKLLGFNNALHYACIRGKRELAKQLLISGVPVMLLNGEGNTPLHMSAFSGHNEIVKTLIEFKTDVNSVNTNGETPLMLATYQLHFNVIKTLIEHNASVVVNGVDIDTPNNKAINNYSISNSIARNNNNTILHCLVYGILKTHKIFYKNKLDMDDTATVVSHGFSELTSSKYLTQTSTYLNINHTISNIPIIEQLSHDFFLLPFKLLHRIKKAIIIIKYLMIHCPIYLYEIKNSNGYNPFELLKAIWKKLCERRIEILGVSDLRMSSFSDNQKNIVFQGWSLITSLINILLSILRTDTSVLTSIYKNFICIKDPNNSTIQLKEIEKKSKNSEEQSKETTNKNEAILKKTSLIMNKSGENEKKNDAKPKVSKKVFLKKIKPPLIKNKS</sequence>
<dbReference type="Gene3D" id="1.10.220.160">
    <property type="match status" value="1"/>
</dbReference>
<feature type="region of interest" description="Disordered" evidence="2">
    <location>
        <begin position="1107"/>
        <end position="1172"/>
    </location>
</feature>
<feature type="compositionally biased region" description="Polar residues" evidence="2">
    <location>
        <begin position="1127"/>
        <end position="1138"/>
    </location>
</feature>
<evidence type="ECO:0000313" key="4">
    <source>
        <dbReference type="EMBL" id="SCM23583.1"/>
    </source>
</evidence>
<dbReference type="OrthoDB" id="430364at2759"/>
<dbReference type="PANTHER" id="PTHR46455:SF5">
    <property type="entry name" value="SET AND MYND DOMAIN CONTAINING, ARTHROPOD-SPECIFIC, MEMBER 4, ISOFORM A"/>
    <property type="match status" value="1"/>
</dbReference>
<dbReference type="SUPFAM" id="SSF48403">
    <property type="entry name" value="Ankyrin repeat"/>
    <property type="match status" value="2"/>
</dbReference>
<dbReference type="EMBL" id="LT608275">
    <property type="protein sequence ID" value="SCO60944.1"/>
    <property type="molecule type" value="Genomic_DNA"/>
</dbReference>
<dbReference type="InterPro" id="IPR036770">
    <property type="entry name" value="Ankyrin_rpt-contain_sf"/>
</dbReference>
<evidence type="ECO:0000313" key="5">
    <source>
        <dbReference type="EMBL" id="SCN26670.1"/>
    </source>
</evidence>
<feature type="compositionally biased region" description="Basic and acidic residues" evidence="2">
    <location>
        <begin position="1593"/>
        <end position="1612"/>
    </location>
</feature>
<dbReference type="VEuPathDB" id="PlasmoDB:PBANKA_1107700"/>
<feature type="compositionally biased region" description="Basic residues" evidence="2">
    <location>
        <begin position="1116"/>
        <end position="1125"/>
    </location>
</feature>
<dbReference type="Gene3D" id="2.170.270.10">
    <property type="entry name" value="SET domain"/>
    <property type="match status" value="1"/>
</dbReference>
<dbReference type="EMBL" id="LT608259">
    <property type="protein sequence ID" value="SCO62996.1"/>
    <property type="molecule type" value="Genomic_DNA"/>
</dbReference>
<evidence type="ECO:0000313" key="10">
    <source>
        <dbReference type="Proteomes" id="UP000219974"/>
    </source>
</evidence>
<dbReference type="InterPro" id="IPR046341">
    <property type="entry name" value="SET_dom_sf"/>
</dbReference>
<evidence type="ECO:0000313" key="8">
    <source>
        <dbReference type="Proteomes" id="UP000069549"/>
    </source>
</evidence>
<dbReference type="SMART" id="SM00248">
    <property type="entry name" value="ANK"/>
    <property type="match status" value="4"/>
</dbReference>
<feature type="region of interest" description="Disordered" evidence="2">
    <location>
        <begin position="1593"/>
        <end position="1638"/>
    </location>
</feature>
<dbReference type="EMBL" id="LT608147">
    <property type="protein sequence ID" value="SCM23583.1"/>
    <property type="molecule type" value="Genomic_DNA"/>
</dbReference>
<evidence type="ECO:0000313" key="3">
    <source>
        <dbReference type="EMBL" id="CXI60673.1"/>
    </source>
</evidence>
<dbReference type="Proteomes" id="UP000219974">
    <property type="component" value="Chromosome 11"/>
</dbReference>
<feature type="compositionally biased region" description="Basic and acidic residues" evidence="2">
    <location>
        <begin position="576"/>
        <end position="588"/>
    </location>
</feature>
<evidence type="ECO:0000256" key="2">
    <source>
        <dbReference type="SAM" id="MobiDB-lite"/>
    </source>
</evidence>
<reference evidence="3 8" key="1">
    <citation type="submission" date="2016-02" db="EMBL/GenBank/DDBJ databases">
        <authorList>
            <consortium name="Pathogen Informatics"/>
        </authorList>
    </citation>
    <scope>NUCLEOTIDE SEQUENCE [LARGE SCALE GENOMIC DNA]</scope>
    <source>
        <strain evidence="3 8">K173</strain>
        <strain evidence="4 12">NK65 ny</strain>
        <strain evidence="5 11">NK65e</strain>
        <strain evidence="7 9">SP11 Antwerpcl1</strain>
        <strain evidence="6 10">SP11 RLL</strain>
    </source>
</reference>
<evidence type="ECO:0000313" key="11">
    <source>
        <dbReference type="Proteomes" id="UP000220214"/>
    </source>
</evidence>
<dbReference type="PROSITE" id="PS50088">
    <property type="entry name" value="ANK_REPEAT"/>
    <property type="match status" value="2"/>
</dbReference>
<dbReference type="EMBL" id="LT160031">
    <property type="protein sequence ID" value="CXI60673.1"/>
    <property type="molecule type" value="Genomic_DNA"/>
</dbReference>
<feature type="repeat" description="ANK" evidence="1">
    <location>
        <begin position="1305"/>
        <end position="1337"/>
    </location>
</feature>
<dbReference type="Gene3D" id="6.10.140.2220">
    <property type="match status" value="1"/>
</dbReference>
<organism evidence="3 8">
    <name type="scientific">Plasmodium berghei</name>
    <dbReference type="NCBI Taxonomy" id="5821"/>
    <lineage>
        <taxon>Eukaryota</taxon>
        <taxon>Sar</taxon>
        <taxon>Alveolata</taxon>
        <taxon>Apicomplexa</taxon>
        <taxon>Aconoidasida</taxon>
        <taxon>Haemosporida</taxon>
        <taxon>Plasmodiidae</taxon>
        <taxon>Plasmodium</taxon>
        <taxon>Plasmodium (Vinckeia)</taxon>
    </lineage>
</organism>
<evidence type="ECO:0000313" key="6">
    <source>
        <dbReference type="EMBL" id="SCO60944.1"/>
    </source>
</evidence>
<name>A0A113RZF3_PLABE</name>
<evidence type="ECO:0000256" key="1">
    <source>
        <dbReference type="PROSITE-ProRule" id="PRU00023"/>
    </source>
</evidence>
<feature type="compositionally biased region" description="Low complexity" evidence="2">
    <location>
        <begin position="1161"/>
        <end position="1172"/>
    </location>
</feature>
<feature type="region of interest" description="Disordered" evidence="2">
    <location>
        <begin position="558"/>
        <end position="603"/>
    </location>
</feature>
<feature type="compositionally biased region" description="Polar residues" evidence="2">
    <location>
        <begin position="558"/>
        <end position="575"/>
    </location>
</feature>
<evidence type="ECO:0000313" key="9">
    <source>
        <dbReference type="Proteomes" id="UP000219860"/>
    </source>
</evidence>
<feature type="repeat" description="ANK" evidence="1">
    <location>
        <begin position="1338"/>
        <end position="1370"/>
    </location>
</feature>
<dbReference type="Gene3D" id="1.25.40.20">
    <property type="entry name" value="Ankyrin repeat-containing domain"/>
    <property type="match status" value="1"/>
</dbReference>
<dbReference type="Pfam" id="PF12796">
    <property type="entry name" value="Ank_2"/>
    <property type="match status" value="1"/>
</dbReference>
<dbReference type="PANTHER" id="PTHR46455">
    <property type="entry name" value="SET AND MYND DOMAIN CONTAINING, ARTHROPOD-SPECIFIC, MEMBER 4, ISOFORM A"/>
    <property type="match status" value="1"/>
</dbReference>
<gene>
    <name evidence="3" type="ORF">PBK173_000273400</name>
    <name evidence="5" type="ORF">PBNK65E_000265400</name>
    <name evidence="4" type="ORF">PBNK65NY_000264600</name>
    <name evidence="7" type="ORF">PBSP11A_000264600</name>
    <name evidence="6" type="ORF">PBSP11RLL_000264900</name>
</gene>
<dbReference type="EMBL" id="LT614637">
    <property type="protein sequence ID" value="SCN26670.1"/>
    <property type="molecule type" value="Genomic_DNA"/>
</dbReference>
<evidence type="ECO:0000313" key="7">
    <source>
        <dbReference type="EMBL" id="SCO62996.1"/>
    </source>
</evidence>
<protein>
    <submittedName>
        <fullName evidence="3">SET domain protein, putative</fullName>
    </submittedName>
</protein>
<dbReference type="Proteomes" id="UP000219860">
    <property type="component" value="Chromosome 11"/>
</dbReference>
<dbReference type="SUPFAM" id="SSF82199">
    <property type="entry name" value="SET domain"/>
    <property type="match status" value="1"/>
</dbReference>
<dbReference type="Proteomes" id="UP000516480">
    <property type="component" value="Chromosome 11"/>
</dbReference>